<feature type="compositionally biased region" description="Polar residues" evidence="1">
    <location>
        <begin position="36"/>
        <end position="46"/>
    </location>
</feature>
<feature type="compositionally biased region" description="Basic and acidic residues" evidence="1">
    <location>
        <begin position="1"/>
        <end position="35"/>
    </location>
</feature>
<comment type="caution">
    <text evidence="2">The sequence shown here is derived from an EMBL/GenBank/DDBJ whole genome shotgun (WGS) entry which is preliminary data.</text>
</comment>
<name>A0ABW2TI82_9PSEU</name>
<accession>A0ABW2TI82</accession>
<dbReference type="SUPFAM" id="SSF140459">
    <property type="entry name" value="PE/PPE dimer-like"/>
    <property type="match status" value="1"/>
</dbReference>
<feature type="compositionally biased region" description="Basic and acidic residues" evidence="1">
    <location>
        <begin position="47"/>
        <end position="58"/>
    </location>
</feature>
<dbReference type="Proteomes" id="UP001596512">
    <property type="component" value="Unassembled WGS sequence"/>
</dbReference>
<feature type="compositionally biased region" description="Basic residues" evidence="1">
    <location>
        <begin position="319"/>
        <end position="333"/>
    </location>
</feature>
<feature type="region of interest" description="Disordered" evidence="1">
    <location>
        <begin position="1"/>
        <end position="58"/>
    </location>
</feature>
<gene>
    <name evidence="2" type="ORF">ACFQV2_01615</name>
</gene>
<keyword evidence="3" id="KW-1185">Reference proteome</keyword>
<evidence type="ECO:0000313" key="2">
    <source>
        <dbReference type="EMBL" id="MFC7612546.1"/>
    </source>
</evidence>
<evidence type="ECO:0000313" key="3">
    <source>
        <dbReference type="Proteomes" id="UP001596512"/>
    </source>
</evidence>
<feature type="region of interest" description="Disordered" evidence="1">
    <location>
        <begin position="225"/>
        <end position="333"/>
    </location>
</feature>
<dbReference type="Gene3D" id="1.20.1260.20">
    <property type="entry name" value="PPE superfamily"/>
    <property type="match status" value="1"/>
</dbReference>
<evidence type="ECO:0000256" key="1">
    <source>
        <dbReference type="SAM" id="MobiDB-lite"/>
    </source>
</evidence>
<proteinExistence type="predicted"/>
<dbReference type="InterPro" id="IPR038332">
    <property type="entry name" value="PPE_sf"/>
</dbReference>
<sequence length="333" mass="35744">MSGDQERYGTHDYAGDRADDVTRAQRNMPDEDRSTNADIQRSITQSQREELAPDVKYGDDRVVVPQNWESRTSTQLYAAATQKNQPTSADNLGRGFTESGNRLAEAANRLLDAVTRLESAWEGDAADAARNALTPLARRTGQAGISAQFMGTAMSDQALAAATVRNMPEPKEFDRDAAMTAALANPNPVAGMADMKAQEQEAKAVKAEQVKYMNNYTTTMAEIDARTPTFVPPPPRNTDTGGGGGFRGGSNVNYDGAFRGGSHNPSGTTGSPDVQGYTPGTGGGLLPGQVTNPTGNPDWGGTDISGYNPPQNPRSSRPSTRRRARRRRRPPVR</sequence>
<dbReference type="EMBL" id="JBHTEY010000004">
    <property type="protein sequence ID" value="MFC7612546.1"/>
    <property type="molecule type" value="Genomic_DNA"/>
</dbReference>
<organism evidence="2 3">
    <name type="scientific">Actinokineospora soli</name>
    <dbReference type="NCBI Taxonomy" id="1048753"/>
    <lineage>
        <taxon>Bacteria</taxon>
        <taxon>Bacillati</taxon>
        <taxon>Actinomycetota</taxon>
        <taxon>Actinomycetes</taxon>
        <taxon>Pseudonocardiales</taxon>
        <taxon>Pseudonocardiaceae</taxon>
        <taxon>Actinokineospora</taxon>
    </lineage>
</organism>
<evidence type="ECO:0008006" key="4">
    <source>
        <dbReference type="Google" id="ProtNLM"/>
    </source>
</evidence>
<reference evidence="3" key="1">
    <citation type="journal article" date="2019" name="Int. J. Syst. Evol. Microbiol.">
        <title>The Global Catalogue of Microorganisms (GCM) 10K type strain sequencing project: providing services to taxonomists for standard genome sequencing and annotation.</title>
        <authorList>
            <consortium name="The Broad Institute Genomics Platform"/>
            <consortium name="The Broad Institute Genome Sequencing Center for Infectious Disease"/>
            <person name="Wu L."/>
            <person name="Ma J."/>
        </authorList>
    </citation>
    <scope>NUCLEOTIDE SEQUENCE [LARGE SCALE GENOMIC DNA]</scope>
    <source>
        <strain evidence="3">JCM 17695</strain>
    </source>
</reference>
<protein>
    <recommendedName>
        <fullName evidence="4">PPE family protein</fullName>
    </recommendedName>
</protein>
<feature type="compositionally biased region" description="Polar residues" evidence="1">
    <location>
        <begin position="263"/>
        <end position="272"/>
    </location>
</feature>